<dbReference type="InterPro" id="IPR011841">
    <property type="entry name" value="T3SS_needle_YscF"/>
</dbReference>
<dbReference type="RefSeq" id="WP_006962223.1">
    <property type="nucleotide sequence ID" value="NZ_CP009264.1"/>
</dbReference>
<evidence type="ECO:0000256" key="2">
    <source>
        <dbReference type="ARBA" id="ARBA00004613"/>
    </source>
</evidence>
<dbReference type="eggNOG" id="ENOG503330U">
    <property type="taxonomic scope" value="Bacteria"/>
</dbReference>
<dbReference type="Pfam" id="PF09392">
    <property type="entry name" value="T3SS_needle_F"/>
    <property type="match status" value="1"/>
</dbReference>
<evidence type="ECO:0000256" key="4">
    <source>
        <dbReference type="ARBA" id="ARBA00022525"/>
    </source>
</evidence>
<dbReference type="EMBL" id="JXXR01000001">
    <property type="protein sequence ID" value="KJY77534.1"/>
    <property type="molecule type" value="Genomic_DNA"/>
</dbReference>
<dbReference type="KEGG" id="vct:JV59_31285"/>
<evidence type="ECO:0000256" key="6">
    <source>
        <dbReference type="ARBA" id="ARBA00023026"/>
    </source>
</evidence>
<sequence>MDLNAIINQLSQMSAQSAQDIKTKMAQADPNNPDQMLQAQFSVQQYSNFLGYESALIKAVKDMVQGIIAKI</sequence>
<keyword evidence="11" id="KW-1185">Reference proteome</keyword>
<evidence type="ECO:0000313" key="12">
    <source>
        <dbReference type="Proteomes" id="UP000576645"/>
    </source>
</evidence>
<reference evidence="8 11" key="1">
    <citation type="submission" date="2014-10" db="EMBL/GenBank/DDBJ databases">
        <title>The Complete Genome Sequence for the Shellfish Pathogen Vibrio coralliilyticus RE98 Isolated from a Shellfish Hatchery.</title>
        <authorList>
            <person name="Richards G.P."/>
            <person name="Bono J.L."/>
            <person name="Watson M.A."/>
            <person name="Needleman D.S."/>
        </authorList>
    </citation>
    <scope>NUCLEOTIDE SEQUENCE [LARGE SCALE GENOMIC DNA]</scope>
    <source>
        <strain evidence="8 11">RE98</strain>
    </source>
</reference>
<evidence type="ECO:0000256" key="1">
    <source>
        <dbReference type="ARBA" id="ARBA00004241"/>
    </source>
</evidence>
<evidence type="ECO:0000313" key="11">
    <source>
        <dbReference type="Proteomes" id="UP000030081"/>
    </source>
</evidence>
<dbReference type="Proteomes" id="UP000030081">
    <property type="component" value="Chromosome 1"/>
</dbReference>
<dbReference type="GO" id="GO:0030257">
    <property type="term" value="C:type III protein secretion system complex"/>
    <property type="evidence" value="ECO:0007669"/>
    <property type="project" value="InterPro"/>
</dbReference>
<reference evidence="10 12" key="3">
    <citation type="submission" date="2019-09" db="EMBL/GenBank/DDBJ databases">
        <title>Draft genome sequencing and comparative genomics of hatchery-associated Vibrios.</title>
        <authorList>
            <person name="Kehlet-Delgado H."/>
            <person name="Mueller R.S."/>
        </authorList>
    </citation>
    <scope>NUCLEOTIDE SEQUENCE [LARGE SCALE GENOMIC DNA]</scope>
    <source>
        <strain evidence="10 12">09-121-3</strain>
    </source>
</reference>
<accession>A0A097QK45</accession>
<keyword evidence="5" id="KW-0653">Protein transport</keyword>
<dbReference type="Gene3D" id="1.20.58.90">
    <property type="match status" value="1"/>
</dbReference>
<dbReference type="GeneID" id="93942119"/>
<dbReference type="GO" id="GO:0030254">
    <property type="term" value="P:protein secretion by the type III secretion system"/>
    <property type="evidence" value="ECO:0007669"/>
    <property type="project" value="InterPro"/>
</dbReference>
<dbReference type="InterPro" id="IPR021123">
    <property type="entry name" value="T3SS_needle-like"/>
</dbReference>
<dbReference type="NCBIfam" id="TIGR02105">
    <property type="entry name" value="III_needle"/>
    <property type="match status" value="1"/>
</dbReference>
<evidence type="ECO:0000256" key="7">
    <source>
        <dbReference type="ARBA" id="ARBA00035658"/>
    </source>
</evidence>
<dbReference type="Proteomes" id="UP000576645">
    <property type="component" value="Unassembled WGS sequence"/>
</dbReference>
<dbReference type="STRING" id="190893.BA953_01160"/>
<name>A0A097QK45_9VIBR</name>
<dbReference type="SUPFAM" id="SSF140129">
    <property type="entry name" value="MxiH-like"/>
    <property type="match status" value="1"/>
</dbReference>
<dbReference type="KEGG" id="vcy:IX92_07205"/>
<dbReference type="EMBL" id="VTXP01000005">
    <property type="protein sequence ID" value="NOJ23264.1"/>
    <property type="molecule type" value="Genomic_DNA"/>
</dbReference>
<dbReference type="EMBL" id="CP009617">
    <property type="protein sequence ID" value="AIW18845.1"/>
    <property type="molecule type" value="Genomic_DNA"/>
</dbReference>
<dbReference type="AlphaFoldDB" id="A0A097QK45"/>
<keyword evidence="6" id="KW-0843">Virulence</keyword>
<comment type="subcellular location">
    <subcellularLocation>
        <location evidence="1">Cell surface</location>
    </subcellularLocation>
    <subcellularLocation>
        <location evidence="2">Secreted</location>
    </subcellularLocation>
</comment>
<protein>
    <submittedName>
        <fullName evidence="9">Type III secretion system needle protein SsaG</fullName>
    </submittedName>
</protein>
<organism evidence="9">
    <name type="scientific">Vibrio coralliilyticus</name>
    <dbReference type="NCBI Taxonomy" id="190893"/>
    <lineage>
        <taxon>Bacteria</taxon>
        <taxon>Pseudomonadati</taxon>
        <taxon>Pseudomonadota</taxon>
        <taxon>Gammaproteobacteria</taxon>
        <taxon>Vibrionales</taxon>
        <taxon>Vibrionaceae</taxon>
        <taxon>Vibrio</taxon>
    </lineage>
</organism>
<gene>
    <name evidence="10" type="ORF">F0238_11045</name>
    <name evidence="8" type="ORF">IX92_07205</name>
    <name evidence="9" type="ORF">TW71_00430</name>
</gene>
<dbReference type="GO" id="GO:0009986">
    <property type="term" value="C:cell surface"/>
    <property type="evidence" value="ECO:0007669"/>
    <property type="project" value="UniProtKB-SubCell"/>
</dbReference>
<dbReference type="GO" id="GO:0005576">
    <property type="term" value="C:extracellular region"/>
    <property type="evidence" value="ECO:0007669"/>
    <property type="project" value="UniProtKB-SubCell"/>
</dbReference>
<evidence type="ECO:0000313" key="8">
    <source>
        <dbReference type="EMBL" id="AIW18845.1"/>
    </source>
</evidence>
<comment type="similarity">
    <text evidence="7">Belongs to the SctF family.</text>
</comment>
<reference evidence="9" key="2">
    <citation type="journal article" date="2015" name="BMC Genomics">
        <title>Genome mining reveals unlocked bioactive potential of marine Gram-negative bacteria.</title>
        <authorList>
            <person name="Machado H."/>
            <person name="Sonnenschein E.C."/>
            <person name="Melchiorsen J."/>
            <person name="Gram L."/>
        </authorList>
    </citation>
    <scope>NUCLEOTIDE SEQUENCE</scope>
    <source>
        <strain evidence="9">S2052</strain>
    </source>
</reference>
<evidence type="ECO:0000256" key="5">
    <source>
        <dbReference type="ARBA" id="ARBA00022927"/>
    </source>
</evidence>
<dbReference type="InterPro" id="IPR037203">
    <property type="entry name" value="T3SS_needle-like_sf"/>
</dbReference>
<proteinExistence type="inferred from homology"/>
<keyword evidence="3" id="KW-0813">Transport</keyword>
<keyword evidence="4" id="KW-0964">Secreted</keyword>
<evidence type="ECO:0000313" key="10">
    <source>
        <dbReference type="EMBL" id="NOJ23264.1"/>
    </source>
</evidence>
<evidence type="ECO:0000313" key="9">
    <source>
        <dbReference type="EMBL" id="KJY77534.1"/>
    </source>
</evidence>
<evidence type="ECO:0000256" key="3">
    <source>
        <dbReference type="ARBA" id="ARBA00022448"/>
    </source>
</evidence>